<keyword evidence="1" id="KW-0472">Membrane</keyword>
<organism evidence="2">
    <name type="scientific">marine sediment metagenome</name>
    <dbReference type="NCBI Taxonomy" id="412755"/>
    <lineage>
        <taxon>unclassified sequences</taxon>
        <taxon>metagenomes</taxon>
        <taxon>ecological metagenomes</taxon>
    </lineage>
</organism>
<name>A0A0F9NCZ9_9ZZZZ</name>
<proteinExistence type="predicted"/>
<evidence type="ECO:0000313" key="2">
    <source>
        <dbReference type="EMBL" id="KKN17340.1"/>
    </source>
</evidence>
<dbReference type="AlphaFoldDB" id="A0A0F9NCZ9"/>
<accession>A0A0F9NCZ9</accession>
<keyword evidence="1" id="KW-0812">Transmembrane</keyword>
<evidence type="ECO:0000256" key="1">
    <source>
        <dbReference type="SAM" id="Phobius"/>
    </source>
</evidence>
<reference evidence="2" key="1">
    <citation type="journal article" date="2015" name="Nature">
        <title>Complex archaea that bridge the gap between prokaryotes and eukaryotes.</title>
        <authorList>
            <person name="Spang A."/>
            <person name="Saw J.H."/>
            <person name="Jorgensen S.L."/>
            <person name="Zaremba-Niedzwiedzka K."/>
            <person name="Martijn J."/>
            <person name="Lind A.E."/>
            <person name="van Eijk R."/>
            <person name="Schleper C."/>
            <person name="Guy L."/>
            <person name="Ettema T.J."/>
        </authorList>
    </citation>
    <scope>NUCLEOTIDE SEQUENCE</scope>
</reference>
<feature type="transmembrane region" description="Helical" evidence="1">
    <location>
        <begin position="30"/>
        <end position="56"/>
    </location>
</feature>
<comment type="caution">
    <text evidence="2">The sequence shown here is derived from an EMBL/GenBank/DDBJ whole genome shotgun (WGS) entry which is preliminary data.</text>
</comment>
<dbReference type="EMBL" id="LAZR01003532">
    <property type="protein sequence ID" value="KKN17340.1"/>
    <property type="molecule type" value="Genomic_DNA"/>
</dbReference>
<keyword evidence="1" id="KW-1133">Transmembrane helix</keyword>
<protein>
    <submittedName>
        <fullName evidence="2">Uncharacterized protein</fullName>
    </submittedName>
</protein>
<sequence>MNMISLLLAQVSVPDSPISAQSIPGVVGIPTWLLVSCIVGLAMAIVSMFGTVMWLVKKHQTDTAERETKFAESLKGLGEENTKLMGLKISEHRSAFQDQSAFWEKQIGMRDAEITTLGKKLDERHDEAIKLMKETGESLKVVDLVIDQFRGQGGGS</sequence>
<gene>
    <name evidence="2" type="ORF">LCGC14_0966910</name>
</gene>